<dbReference type="EMBL" id="VJMJ01000118">
    <property type="protein sequence ID" value="KAF0734084.1"/>
    <property type="molecule type" value="Genomic_DNA"/>
</dbReference>
<proteinExistence type="predicted"/>
<evidence type="ECO:0000313" key="3">
    <source>
        <dbReference type="Proteomes" id="UP000481153"/>
    </source>
</evidence>
<reference evidence="2 3" key="1">
    <citation type="submission" date="2019-07" db="EMBL/GenBank/DDBJ databases">
        <title>Genomics analysis of Aphanomyces spp. identifies a new class of oomycete effector associated with host adaptation.</title>
        <authorList>
            <person name="Gaulin E."/>
        </authorList>
    </citation>
    <scope>NUCLEOTIDE SEQUENCE [LARGE SCALE GENOMIC DNA]</scope>
    <source>
        <strain evidence="2 3">ATCC 201684</strain>
    </source>
</reference>
<keyword evidence="3" id="KW-1185">Reference proteome</keyword>
<protein>
    <recommendedName>
        <fullName evidence="4">Pentacotripeptide-repeat region of PRORP domain-containing protein</fullName>
    </recommendedName>
</protein>
<organism evidence="2 3">
    <name type="scientific">Aphanomyces euteiches</name>
    <dbReference type="NCBI Taxonomy" id="100861"/>
    <lineage>
        <taxon>Eukaryota</taxon>
        <taxon>Sar</taxon>
        <taxon>Stramenopiles</taxon>
        <taxon>Oomycota</taxon>
        <taxon>Saprolegniomycetes</taxon>
        <taxon>Saprolegniales</taxon>
        <taxon>Verrucalvaceae</taxon>
        <taxon>Aphanomyces</taxon>
    </lineage>
</organism>
<accession>A0A6G0X2S2</accession>
<evidence type="ECO:0008006" key="4">
    <source>
        <dbReference type="Google" id="ProtNLM"/>
    </source>
</evidence>
<evidence type="ECO:0000313" key="2">
    <source>
        <dbReference type="EMBL" id="KAF0734084.1"/>
    </source>
</evidence>
<feature type="region of interest" description="Disordered" evidence="1">
    <location>
        <begin position="489"/>
        <end position="511"/>
    </location>
</feature>
<dbReference type="Proteomes" id="UP000481153">
    <property type="component" value="Unassembled WGS sequence"/>
</dbReference>
<evidence type="ECO:0000256" key="1">
    <source>
        <dbReference type="SAM" id="MobiDB-lite"/>
    </source>
</evidence>
<comment type="caution">
    <text evidence="2">The sequence shown here is derived from an EMBL/GenBank/DDBJ whole genome shotgun (WGS) entry which is preliminary data.</text>
</comment>
<gene>
    <name evidence="2" type="ORF">Ae201684_009253</name>
</gene>
<name>A0A6G0X2S2_9STRA</name>
<dbReference type="VEuPathDB" id="FungiDB:AeMF1_004345"/>
<sequence length="511" mass="57837">MLGRLARRQWRLVRPDARSCLSTLQVESILKEVGEAEIPVSQEEAPKVQHARATNVSTLSRKTTELLEKKGFTRMVERINNAIAQGSTVETDTLIRHLRFLHQHEQFDESLKQFERLQKLFGDTIWRPDREPLVHLALYAARCLHRGDLALNLILQVHQHGHPAFQSKHYFDAIWANTAAAKKSKTLSFASEATLQNALSVVRVMSDEGYIPPPFVWRLLLEGSIAHALPDTVFLDLHKLYTSRSVRPDSCTLKTALLLPQSNNNFALIVDALRLWAPHLSQYASDDANLICQAVLKSLCHVAITATEASEALAHMSQVVDMMTEAQLSFHPKFLYGYYLPAVLRHLSAPLFLAHVDACGPKVLQFNAYVVRMALNVYAKRHRVQDVRLILDAAADREIPVTWKSIEIVLGMLSRESSFQAMTSLVNETLEGVEKSRAHEVPDSVWRCATHAMMETQQYEQVIHFNKRWLAHRDDEFARGMQLVANAASKLRQASQSRKSKRSEDPPAVVE</sequence>
<dbReference type="AlphaFoldDB" id="A0A6G0X2S2"/>